<dbReference type="Pfam" id="PF13439">
    <property type="entry name" value="Glyco_transf_4"/>
    <property type="match status" value="1"/>
</dbReference>
<proteinExistence type="predicted"/>
<organism evidence="7 8">
    <name type="scientific">Streptomyces ruber</name>
    <dbReference type="NCBI Taxonomy" id="83378"/>
    <lineage>
        <taxon>Bacteria</taxon>
        <taxon>Bacillati</taxon>
        <taxon>Actinomycetota</taxon>
        <taxon>Actinomycetes</taxon>
        <taxon>Kitasatosporales</taxon>
        <taxon>Streptomycetaceae</taxon>
        <taxon>Streptomyces</taxon>
    </lineage>
</organism>
<dbReference type="PANTHER" id="PTHR12526">
    <property type="entry name" value="GLYCOSYLTRANSFERASE"/>
    <property type="match status" value="1"/>
</dbReference>
<keyword evidence="2" id="KW-0328">Glycosyltransferase</keyword>
<accession>A0A918BE38</accession>
<feature type="compositionally biased region" description="Basic and acidic residues" evidence="4">
    <location>
        <begin position="1"/>
        <end position="18"/>
    </location>
</feature>
<reference evidence="7" key="1">
    <citation type="journal article" date="2014" name="Int. J. Syst. Evol. Microbiol.">
        <title>Complete genome sequence of Corynebacterium casei LMG S-19264T (=DSM 44701T), isolated from a smear-ripened cheese.</title>
        <authorList>
            <consortium name="US DOE Joint Genome Institute (JGI-PGF)"/>
            <person name="Walter F."/>
            <person name="Albersmeier A."/>
            <person name="Kalinowski J."/>
            <person name="Ruckert C."/>
        </authorList>
    </citation>
    <scope>NUCLEOTIDE SEQUENCE</scope>
    <source>
        <strain evidence="7">JCM 3131</strain>
    </source>
</reference>
<feature type="compositionally biased region" description="Low complexity" evidence="4">
    <location>
        <begin position="443"/>
        <end position="458"/>
    </location>
</feature>
<gene>
    <name evidence="7" type="ORF">GCM10010145_35040</name>
</gene>
<keyword evidence="8" id="KW-1185">Reference proteome</keyword>
<comment type="caution">
    <text evidence="7">The sequence shown here is derived from an EMBL/GenBank/DDBJ whole genome shotgun (WGS) entry which is preliminary data.</text>
</comment>
<name>A0A918BE38_9ACTN</name>
<dbReference type="CDD" id="cd03820">
    <property type="entry name" value="GT4_AmsD-like"/>
    <property type="match status" value="1"/>
</dbReference>
<dbReference type="AlphaFoldDB" id="A0A918BE38"/>
<sequence>MEPTTHRTAPESRHRAPEAPRATAGPRRMKIVFLLHNAYAVGGTVRTTLNLASALADRHEVEIVSMSRHRDTPRFRIDPRVGLVPLVDLRPGSADLANPAYGRPAVDFPVEDGRHHQYSRLTDRRVRAHLSGCRADVVIGTRPGLNVYVARFAPRDALRVGQEHLRHDAHGRALLRVLARHYRALDAVVTTTEADARVYRERMTLPGVRVLSVPNIVPEAGVPPSPRTAPVIAAAGRLTRGKRFDLLLEAFARVAAKEPDWELRIYGGGKEKGRLRELIEELGLAGRARLMGVRTPIEAAFAQASLVVSASDAESFGMTLVEAMRCGVPVVSTDCPLGPAEIVTDGVDGRLVPVGDVRALADAMLELIVADGTRRAMGEAALRSAHRYDPAPILTRYELLFAELHATRRRRGWVREKARARGWVRRRVRLVRRRVRAWRSRAGRLSTRMRASTARTTPGTPPGGPAARRSEQSPDPGHRPAAVPDPMPGPSGTSGHARSVTAGRPGDPRPGPAGTDG</sequence>
<dbReference type="EMBL" id="BMQK01000007">
    <property type="protein sequence ID" value="GGQ62148.1"/>
    <property type="molecule type" value="Genomic_DNA"/>
</dbReference>
<dbReference type="Proteomes" id="UP000620156">
    <property type="component" value="Unassembled WGS sequence"/>
</dbReference>
<evidence type="ECO:0000256" key="2">
    <source>
        <dbReference type="ARBA" id="ARBA00022676"/>
    </source>
</evidence>
<dbReference type="Pfam" id="PF00534">
    <property type="entry name" value="Glycos_transf_1"/>
    <property type="match status" value="1"/>
</dbReference>
<keyword evidence="3" id="KW-0808">Transferase</keyword>
<dbReference type="PANTHER" id="PTHR12526:SF627">
    <property type="entry name" value="D-RHAMNOSYLTRANSFERASE WBPZ"/>
    <property type="match status" value="1"/>
</dbReference>
<dbReference type="InterPro" id="IPR028098">
    <property type="entry name" value="Glyco_trans_4-like_N"/>
</dbReference>
<reference evidence="7" key="2">
    <citation type="submission" date="2020-09" db="EMBL/GenBank/DDBJ databases">
        <authorList>
            <person name="Sun Q."/>
            <person name="Ohkuma M."/>
        </authorList>
    </citation>
    <scope>NUCLEOTIDE SEQUENCE</scope>
    <source>
        <strain evidence="7">JCM 3131</strain>
    </source>
</reference>
<evidence type="ECO:0000313" key="8">
    <source>
        <dbReference type="Proteomes" id="UP000620156"/>
    </source>
</evidence>
<dbReference type="Gene3D" id="3.40.50.2000">
    <property type="entry name" value="Glycogen Phosphorylase B"/>
    <property type="match status" value="2"/>
</dbReference>
<dbReference type="InterPro" id="IPR001296">
    <property type="entry name" value="Glyco_trans_1"/>
</dbReference>
<feature type="region of interest" description="Disordered" evidence="4">
    <location>
        <begin position="1"/>
        <end position="24"/>
    </location>
</feature>
<evidence type="ECO:0000256" key="3">
    <source>
        <dbReference type="ARBA" id="ARBA00022679"/>
    </source>
</evidence>
<evidence type="ECO:0000259" key="5">
    <source>
        <dbReference type="Pfam" id="PF00534"/>
    </source>
</evidence>
<dbReference type="SUPFAM" id="SSF53756">
    <property type="entry name" value="UDP-Glycosyltransferase/glycogen phosphorylase"/>
    <property type="match status" value="1"/>
</dbReference>
<feature type="domain" description="Glycosyl transferase family 1" evidence="5">
    <location>
        <begin position="225"/>
        <end position="381"/>
    </location>
</feature>
<protein>
    <recommendedName>
        <fullName evidence="1">D-inositol 3-phosphate glycosyltransferase</fullName>
    </recommendedName>
</protein>
<evidence type="ECO:0000259" key="6">
    <source>
        <dbReference type="Pfam" id="PF13439"/>
    </source>
</evidence>
<feature type="compositionally biased region" description="Basic and acidic residues" evidence="4">
    <location>
        <begin position="468"/>
        <end position="478"/>
    </location>
</feature>
<evidence type="ECO:0000313" key="7">
    <source>
        <dbReference type="EMBL" id="GGQ62148.1"/>
    </source>
</evidence>
<feature type="region of interest" description="Disordered" evidence="4">
    <location>
        <begin position="441"/>
        <end position="517"/>
    </location>
</feature>
<feature type="domain" description="Glycosyltransferase subfamily 4-like N-terminal" evidence="6">
    <location>
        <begin position="41"/>
        <end position="217"/>
    </location>
</feature>
<evidence type="ECO:0000256" key="1">
    <source>
        <dbReference type="ARBA" id="ARBA00021292"/>
    </source>
</evidence>
<evidence type="ECO:0000256" key="4">
    <source>
        <dbReference type="SAM" id="MobiDB-lite"/>
    </source>
</evidence>
<dbReference type="GO" id="GO:0016757">
    <property type="term" value="F:glycosyltransferase activity"/>
    <property type="evidence" value="ECO:0007669"/>
    <property type="project" value="UniProtKB-KW"/>
</dbReference>